<dbReference type="Proteomes" id="UP000183832">
    <property type="component" value="Unassembled WGS sequence"/>
</dbReference>
<accession>A0A1J1J906</accession>
<organism evidence="1 2">
    <name type="scientific">Clunio marinus</name>
    <dbReference type="NCBI Taxonomy" id="568069"/>
    <lineage>
        <taxon>Eukaryota</taxon>
        <taxon>Metazoa</taxon>
        <taxon>Ecdysozoa</taxon>
        <taxon>Arthropoda</taxon>
        <taxon>Hexapoda</taxon>
        <taxon>Insecta</taxon>
        <taxon>Pterygota</taxon>
        <taxon>Neoptera</taxon>
        <taxon>Endopterygota</taxon>
        <taxon>Diptera</taxon>
        <taxon>Nematocera</taxon>
        <taxon>Chironomoidea</taxon>
        <taxon>Chironomidae</taxon>
        <taxon>Clunio</taxon>
    </lineage>
</organism>
<evidence type="ECO:0000313" key="1">
    <source>
        <dbReference type="EMBL" id="CRL07473.1"/>
    </source>
</evidence>
<protein>
    <submittedName>
        <fullName evidence="1">CLUMA_CG020441, isoform A</fullName>
    </submittedName>
</protein>
<sequence>MVNDSILETFLADNLIDRLMLMMQLKKCSWNAIHDEFRFVIVVKYPGPGYLCVNQILTTFSGLHS</sequence>
<gene>
    <name evidence="1" type="ORF">CLUMA_CG020441</name>
</gene>
<name>A0A1J1J906_9DIPT</name>
<reference evidence="1 2" key="1">
    <citation type="submission" date="2015-04" db="EMBL/GenBank/DDBJ databases">
        <authorList>
            <person name="Syromyatnikov M.Y."/>
            <person name="Popov V.N."/>
        </authorList>
    </citation>
    <scope>NUCLEOTIDE SEQUENCE [LARGE SCALE GENOMIC DNA]</scope>
</reference>
<dbReference type="EMBL" id="CVRI01000072">
    <property type="protein sequence ID" value="CRL07473.1"/>
    <property type="molecule type" value="Genomic_DNA"/>
</dbReference>
<proteinExistence type="predicted"/>
<dbReference type="AlphaFoldDB" id="A0A1J1J906"/>
<keyword evidence="2" id="KW-1185">Reference proteome</keyword>
<evidence type="ECO:0000313" key="2">
    <source>
        <dbReference type="Proteomes" id="UP000183832"/>
    </source>
</evidence>